<evidence type="ECO:0000313" key="3">
    <source>
        <dbReference type="Proteomes" id="UP001597045"/>
    </source>
</evidence>
<dbReference type="Proteomes" id="UP001597045">
    <property type="component" value="Unassembled WGS sequence"/>
</dbReference>
<organism evidence="2 3">
    <name type="scientific">Kibdelosporangium lantanae</name>
    <dbReference type="NCBI Taxonomy" id="1497396"/>
    <lineage>
        <taxon>Bacteria</taxon>
        <taxon>Bacillati</taxon>
        <taxon>Actinomycetota</taxon>
        <taxon>Actinomycetes</taxon>
        <taxon>Pseudonocardiales</taxon>
        <taxon>Pseudonocardiaceae</taxon>
        <taxon>Kibdelosporangium</taxon>
    </lineage>
</organism>
<feature type="region of interest" description="Disordered" evidence="1">
    <location>
        <begin position="180"/>
        <end position="216"/>
    </location>
</feature>
<sequence>MIAAAAALIGAGVGGTATYLTAASQYKRQAKKETDTARRAQEGRAAKECEELCGRIAHEMDTQTHSKSPAERAAEQARNERIRQAQVQFDTASLYLPEDVRLRLEPMCEIISESEALGHGTYSGGPTHFHSPRHIRATVAREVRTLVAAFLQNEPLPPPSRNTVEYSAALTDLRVEQKAYYEDQDHPDQNKAFGSARTDFYRKHPDLLETAQPQET</sequence>
<feature type="compositionally biased region" description="Basic and acidic residues" evidence="1">
    <location>
        <begin position="180"/>
        <end position="189"/>
    </location>
</feature>
<proteinExistence type="predicted"/>
<dbReference type="EMBL" id="JBHTIS010000001">
    <property type="protein sequence ID" value="MFD1044092.1"/>
    <property type="molecule type" value="Genomic_DNA"/>
</dbReference>
<gene>
    <name evidence="2" type="ORF">ACFQ1S_00010</name>
</gene>
<evidence type="ECO:0000256" key="1">
    <source>
        <dbReference type="SAM" id="MobiDB-lite"/>
    </source>
</evidence>
<name>A0ABW3M2H8_9PSEU</name>
<reference evidence="3" key="1">
    <citation type="journal article" date="2019" name="Int. J. Syst. Evol. Microbiol.">
        <title>The Global Catalogue of Microorganisms (GCM) 10K type strain sequencing project: providing services to taxonomists for standard genome sequencing and annotation.</title>
        <authorList>
            <consortium name="The Broad Institute Genomics Platform"/>
            <consortium name="The Broad Institute Genome Sequencing Center for Infectious Disease"/>
            <person name="Wu L."/>
            <person name="Ma J."/>
        </authorList>
    </citation>
    <scope>NUCLEOTIDE SEQUENCE [LARGE SCALE GENOMIC DNA]</scope>
    <source>
        <strain evidence="3">JCM 31486</strain>
    </source>
</reference>
<evidence type="ECO:0000313" key="2">
    <source>
        <dbReference type="EMBL" id="MFD1044092.1"/>
    </source>
</evidence>
<keyword evidence="3" id="KW-1185">Reference proteome</keyword>
<accession>A0ABW3M2H8</accession>
<protein>
    <submittedName>
        <fullName evidence="2">Uncharacterized protein</fullName>
    </submittedName>
</protein>
<comment type="caution">
    <text evidence="2">The sequence shown here is derived from an EMBL/GenBank/DDBJ whole genome shotgun (WGS) entry which is preliminary data.</text>
</comment>